<feature type="domain" description="CN hydrolase" evidence="2">
    <location>
        <begin position="6"/>
        <end position="248"/>
    </location>
</feature>
<dbReference type="GO" id="GO:0047588">
    <property type="term" value="F:5-aminopentanamidase activity"/>
    <property type="evidence" value="ECO:0007669"/>
    <property type="project" value="UniProtKB-EC"/>
</dbReference>
<keyword evidence="4" id="KW-1185">Reference proteome</keyword>
<dbReference type="PROSITE" id="PS50263">
    <property type="entry name" value="CN_HYDROLASE"/>
    <property type="match status" value="1"/>
</dbReference>
<name>A0ABU0TSC6_MICTR</name>
<gene>
    <name evidence="3" type="ORF">QE412_000437</name>
</gene>
<evidence type="ECO:0000256" key="1">
    <source>
        <dbReference type="ARBA" id="ARBA00022801"/>
    </source>
</evidence>
<dbReference type="EC" id="3.5.1.30" evidence="3"/>
<dbReference type="PANTHER" id="PTHR43674:SF2">
    <property type="entry name" value="BETA-UREIDOPROPIONASE"/>
    <property type="match status" value="1"/>
</dbReference>
<dbReference type="PANTHER" id="PTHR43674">
    <property type="entry name" value="NITRILASE C965.09-RELATED"/>
    <property type="match status" value="1"/>
</dbReference>
<evidence type="ECO:0000313" key="3">
    <source>
        <dbReference type="EMBL" id="MDQ1121864.1"/>
    </source>
</evidence>
<dbReference type="RefSeq" id="WP_307479582.1">
    <property type="nucleotide sequence ID" value="NZ_JAUTBF010000001.1"/>
</dbReference>
<dbReference type="SUPFAM" id="SSF56317">
    <property type="entry name" value="Carbon-nitrogen hydrolase"/>
    <property type="match status" value="1"/>
</dbReference>
<sequence>MDNRTVRAAAVSPPVVLGDVEHNLQRIRAAIAEAVASGARLIVAPELSTSGYVFTDRAEAARAALDPADPRWGHLRTALRHDTVAVVGYAEAAGGGEVFNSALVLERDRVVGSYRKSHLWGREKLVFRAGNAAGALFDTVIGRLAVAICYDNEFPEVPRRLALAGTHVLALPVNWPLVDRPPGEHPPEVIQAMAAARSSRLPIVIADRHGTERGVEWTGGSGIVDHEGWFTPATMSGDSMQVLRDLPLGSVADKSLPPHNDLFADRRPALY</sequence>
<dbReference type="EMBL" id="JAUTBF010000001">
    <property type="protein sequence ID" value="MDQ1121864.1"/>
    <property type="molecule type" value="Genomic_DNA"/>
</dbReference>
<reference evidence="3 4" key="1">
    <citation type="submission" date="2023-07" db="EMBL/GenBank/DDBJ databases">
        <title>Functional and genomic diversity of the sorghum phyllosphere microbiome.</title>
        <authorList>
            <person name="Shade A."/>
        </authorList>
    </citation>
    <scope>NUCLEOTIDE SEQUENCE [LARGE SCALE GENOMIC DNA]</scope>
    <source>
        <strain evidence="3 4">SORGH_AS_1207</strain>
    </source>
</reference>
<proteinExistence type="predicted"/>
<accession>A0ABU0TSC6</accession>
<evidence type="ECO:0000313" key="4">
    <source>
        <dbReference type="Proteomes" id="UP001226691"/>
    </source>
</evidence>
<dbReference type="InterPro" id="IPR050345">
    <property type="entry name" value="Aliph_Amidase/BUP"/>
</dbReference>
<dbReference type="Proteomes" id="UP001226691">
    <property type="component" value="Unassembled WGS sequence"/>
</dbReference>
<dbReference type="Pfam" id="PF00795">
    <property type="entry name" value="CN_hydrolase"/>
    <property type="match status" value="1"/>
</dbReference>
<comment type="caution">
    <text evidence="3">The sequence shown here is derived from an EMBL/GenBank/DDBJ whole genome shotgun (WGS) entry which is preliminary data.</text>
</comment>
<protein>
    <submittedName>
        <fullName evidence="3">Amidohydrolase</fullName>
        <ecNumber evidence="3">3.5.1.30</ecNumber>
    </submittedName>
</protein>
<dbReference type="Gene3D" id="3.60.110.10">
    <property type="entry name" value="Carbon-nitrogen hydrolase"/>
    <property type="match status" value="1"/>
</dbReference>
<dbReference type="InterPro" id="IPR036526">
    <property type="entry name" value="C-N_Hydrolase_sf"/>
</dbReference>
<dbReference type="InterPro" id="IPR003010">
    <property type="entry name" value="C-N_Hydrolase"/>
</dbReference>
<evidence type="ECO:0000259" key="2">
    <source>
        <dbReference type="PROSITE" id="PS50263"/>
    </source>
</evidence>
<organism evidence="3 4">
    <name type="scientific">Microbacterium trichothecenolyticum</name>
    <name type="common">Aureobacterium trichothecenolyticum</name>
    <dbReference type="NCBI Taxonomy" id="69370"/>
    <lineage>
        <taxon>Bacteria</taxon>
        <taxon>Bacillati</taxon>
        <taxon>Actinomycetota</taxon>
        <taxon>Actinomycetes</taxon>
        <taxon>Micrococcales</taxon>
        <taxon>Microbacteriaceae</taxon>
        <taxon>Microbacterium</taxon>
    </lineage>
</organism>
<keyword evidence="1 3" id="KW-0378">Hydrolase</keyword>